<evidence type="ECO:0000259" key="2">
    <source>
        <dbReference type="Pfam" id="PF13460"/>
    </source>
</evidence>
<dbReference type="GeneID" id="19465005"/>
<feature type="region of interest" description="Disordered" evidence="1">
    <location>
        <begin position="169"/>
        <end position="193"/>
    </location>
</feature>
<dbReference type="InterPro" id="IPR051606">
    <property type="entry name" value="Polyketide_Oxido-like"/>
</dbReference>
<dbReference type="KEGG" id="glz:GLAREA_05951"/>
<gene>
    <name evidence="3" type="ORF">GLAREA_05951</name>
</gene>
<dbReference type="InterPro" id="IPR016040">
    <property type="entry name" value="NAD(P)-bd_dom"/>
</dbReference>
<dbReference type="GO" id="GO:0016646">
    <property type="term" value="F:oxidoreductase activity, acting on the CH-NH group of donors, NAD or NADP as acceptor"/>
    <property type="evidence" value="ECO:0007669"/>
    <property type="project" value="TreeGrafter"/>
</dbReference>
<dbReference type="Pfam" id="PF13460">
    <property type="entry name" value="NAD_binding_10"/>
    <property type="match status" value="1"/>
</dbReference>
<dbReference type="OrthoDB" id="10254221at2759"/>
<dbReference type="HOGENOM" id="CLU_066059_0_0_1"/>
<protein>
    <submittedName>
        <fullName evidence="3">NAD(P)-binding Rossmann-fold containing protein</fullName>
    </submittedName>
</protein>
<dbReference type="Gene3D" id="3.40.50.720">
    <property type="entry name" value="NAD(P)-binding Rossmann-like Domain"/>
    <property type="match status" value="1"/>
</dbReference>
<name>S3D713_GLAL2</name>
<dbReference type="PANTHER" id="PTHR43355">
    <property type="entry name" value="FLAVIN REDUCTASE (NADPH)"/>
    <property type="match status" value="1"/>
</dbReference>
<proteinExistence type="predicted"/>
<reference evidence="3 4" key="1">
    <citation type="journal article" date="2013" name="BMC Genomics">
        <title>Genomics-driven discovery of the pneumocandin biosynthetic gene cluster in the fungus Glarea lozoyensis.</title>
        <authorList>
            <person name="Chen L."/>
            <person name="Yue Q."/>
            <person name="Zhang X."/>
            <person name="Xiang M."/>
            <person name="Wang C."/>
            <person name="Li S."/>
            <person name="Che Y."/>
            <person name="Ortiz-Lopez F.J."/>
            <person name="Bills G.F."/>
            <person name="Liu X."/>
            <person name="An Z."/>
        </authorList>
    </citation>
    <scope>NUCLEOTIDE SEQUENCE [LARGE SCALE GENOMIC DNA]</scope>
    <source>
        <strain evidence="4">ATCC 20868 / MF5171</strain>
    </source>
</reference>
<dbReference type="eggNOG" id="ENOG502SP03">
    <property type="taxonomic scope" value="Eukaryota"/>
</dbReference>
<feature type="compositionally biased region" description="Pro residues" evidence="1">
    <location>
        <begin position="169"/>
        <end position="180"/>
    </location>
</feature>
<keyword evidence="4" id="KW-1185">Reference proteome</keyword>
<accession>S3D713</accession>
<dbReference type="InterPro" id="IPR036291">
    <property type="entry name" value="NAD(P)-bd_dom_sf"/>
</dbReference>
<evidence type="ECO:0000313" key="4">
    <source>
        <dbReference type="Proteomes" id="UP000016922"/>
    </source>
</evidence>
<dbReference type="STRING" id="1116229.S3D713"/>
<dbReference type="RefSeq" id="XP_008079556.1">
    <property type="nucleotide sequence ID" value="XM_008081365.1"/>
</dbReference>
<dbReference type="AlphaFoldDB" id="S3D713"/>
<evidence type="ECO:0000313" key="3">
    <source>
        <dbReference type="EMBL" id="EPE32939.1"/>
    </source>
</evidence>
<organism evidence="3 4">
    <name type="scientific">Glarea lozoyensis (strain ATCC 20868 / MF5171)</name>
    <dbReference type="NCBI Taxonomy" id="1116229"/>
    <lineage>
        <taxon>Eukaryota</taxon>
        <taxon>Fungi</taxon>
        <taxon>Dikarya</taxon>
        <taxon>Ascomycota</taxon>
        <taxon>Pezizomycotina</taxon>
        <taxon>Leotiomycetes</taxon>
        <taxon>Helotiales</taxon>
        <taxon>Helotiaceae</taxon>
        <taxon>Glarea</taxon>
    </lineage>
</organism>
<dbReference type="EMBL" id="KE145358">
    <property type="protein sequence ID" value="EPE32939.1"/>
    <property type="molecule type" value="Genomic_DNA"/>
</dbReference>
<dbReference type="PANTHER" id="PTHR43355:SF7">
    <property type="entry name" value="NAD(P)-BINDING DOMAIN-CONTAINING PROTEIN"/>
    <property type="match status" value="1"/>
</dbReference>
<sequence length="256" mass="27544">MKVLLLGLTGNVGSRLLPSLLAHNHSVVAFVRSPSKIPSEIKSKLAALVVGSATDSNAIRTAILEHECDAVVNAAGVAAMTGFTAQGEFTAIFEAVVKVCSEAGKERGVPIRCWFMSGFGILDGPKKGCLLSDFIPLFPSHKRNYALIKSIPPSTLAWSLFCAMEMPPKHPSPQFPPSPDSPADNLIAKADSPPNWNEKWKKVPLIGNYLNIMTQMQGYVAGLERCADFIAGDLEKGMGSEWVGRRVGVVERSKVI</sequence>
<dbReference type="SUPFAM" id="SSF51735">
    <property type="entry name" value="NAD(P)-binding Rossmann-fold domains"/>
    <property type="match status" value="1"/>
</dbReference>
<dbReference type="Proteomes" id="UP000016922">
    <property type="component" value="Unassembled WGS sequence"/>
</dbReference>
<evidence type="ECO:0000256" key="1">
    <source>
        <dbReference type="SAM" id="MobiDB-lite"/>
    </source>
</evidence>
<dbReference type="OMA" id="VARIPWI"/>
<feature type="domain" description="NAD(P)-binding" evidence="2">
    <location>
        <begin position="9"/>
        <end position="123"/>
    </location>
</feature>